<reference evidence="1 2" key="1">
    <citation type="submission" date="2019-09" db="EMBL/GenBank/DDBJ databases">
        <title>A chromosome-level genome assembly of the Chinese tupelo Nyssa sinensis.</title>
        <authorList>
            <person name="Yang X."/>
            <person name="Kang M."/>
            <person name="Yang Y."/>
            <person name="Xiong H."/>
            <person name="Wang M."/>
            <person name="Zhang Z."/>
            <person name="Wang Z."/>
            <person name="Wu H."/>
            <person name="Ma T."/>
            <person name="Liu J."/>
            <person name="Xi Z."/>
        </authorList>
    </citation>
    <scope>NUCLEOTIDE SEQUENCE [LARGE SCALE GENOMIC DNA]</scope>
    <source>
        <strain evidence="1">J267</strain>
        <tissue evidence="1">Leaf</tissue>
    </source>
</reference>
<organism evidence="1 2">
    <name type="scientific">Nyssa sinensis</name>
    <dbReference type="NCBI Taxonomy" id="561372"/>
    <lineage>
        <taxon>Eukaryota</taxon>
        <taxon>Viridiplantae</taxon>
        <taxon>Streptophyta</taxon>
        <taxon>Embryophyta</taxon>
        <taxon>Tracheophyta</taxon>
        <taxon>Spermatophyta</taxon>
        <taxon>Magnoliopsida</taxon>
        <taxon>eudicotyledons</taxon>
        <taxon>Gunneridae</taxon>
        <taxon>Pentapetalae</taxon>
        <taxon>asterids</taxon>
        <taxon>Cornales</taxon>
        <taxon>Nyssaceae</taxon>
        <taxon>Nyssa</taxon>
    </lineage>
</organism>
<protein>
    <submittedName>
        <fullName evidence="1">Uncharacterized protein</fullName>
    </submittedName>
</protein>
<name>A0A5J4ZC20_9ASTE</name>
<dbReference type="AlphaFoldDB" id="A0A5J4ZC20"/>
<sequence>MAIKKGLSDDSILQLQLVIDIIKANTDDLGPLRLDFFKKNNLSASWKFAGLDASFENNATSAEPNQIAAHIKLETPRIKKDDSSGDHHYQFVDSTCKTSVKAIERE</sequence>
<evidence type="ECO:0000313" key="1">
    <source>
        <dbReference type="EMBL" id="KAA8515970.1"/>
    </source>
</evidence>
<dbReference type="Proteomes" id="UP000325577">
    <property type="component" value="Linkage Group LG9"/>
</dbReference>
<gene>
    <name evidence="1" type="ORF">F0562_019149</name>
</gene>
<evidence type="ECO:0000313" key="2">
    <source>
        <dbReference type="Proteomes" id="UP000325577"/>
    </source>
</evidence>
<dbReference type="OrthoDB" id="1746643at2759"/>
<dbReference type="EMBL" id="CM018052">
    <property type="protein sequence ID" value="KAA8515970.1"/>
    <property type="molecule type" value="Genomic_DNA"/>
</dbReference>
<proteinExistence type="predicted"/>
<accession>A0A5J4ZC20</accession>
<keyword evidence="2" id="KW-1185">Reference proteome</keyword>